<dbReference type="EMBL" id="MAQB02000001">
    <property type="protein sequence ID" value="OFJ47812.1"/>
    <property type="molecule type" value="Genomic_DNA"/>
</dbReference>
<evidence type="ECO:0000259" key="1">
    <source>
        <dbReference type="Pfam" id="PF26078"/>
    </source>
</evidence>
<name>A0A1E8PNB8_9BURK</name>
<feature type="domain" description="Baseplate J-like central" evidence="1">
    <location>
        <begin position="138"/>
        <end position="210"/>
    </location>
</feature>
<protein>
    <submittedName>
        <fullName evidence="2">Baseplate assembly protein</fullName>
    </submittedName>
</protein>
<dbReference type="PIRSF" id="PIRSF020481">
    <property type="entry name" value="BAP"/>
    <property type="match status" value="1"/>
</dbReference>
<sequence>MSTPIDLTQLPAPSVVEVLDFEAILAKRKAHLVSLLPEAERAAVTALLELESEPATKLLEENSYQETILRNRVNEAGKAVMLAFALDGDLDQLGANVNVARLAITPANPNALPPVAAVMEDNDAYRLRIQEAPDGLSVAGPKASYEFHARSSDGRVKDASATSPAPASVTVTVLANNDTGIADAALLAIVARALNAEEVRPLGDRLTVQAAQVIDYQIEATLFIGVGPEVPILLDAARANAVRVSQPRRPLGHSIYRSACSAAVHVEGVHKVVLASPASDIELDATQAARCIGINLNVVVLDE</sequence>
<dbReference type="AlphaFoldDB" id="A0A1E8PNB8"/>
<evidence type="ECO:0000313" key="3">
    <source>
        <dbReference type="Proteomes" id="UP000092634"/>
    </source>
</evidence>
<dbReference type="InterPro" id="IPR014507">
    <property type="entry name" value="Baseplate_assembly_J_pred"/>
</dbReference>
<dbReference type="Proteomes" id="UP000092634">
    <property type="component" value="Unassembled WGS sequence"/>
</dbReference>
<accession>A0A1E8PNB8</accession>
<evidence type="ECO:0000313" key="2">
    <source>
        <dbReference type="EMBL" id="OFJ47812.1"/>
    </source>
</evidence>
<reference evidence="2 3" key="1">
    <citation type="submission" date="2016-10" db="EMBL/GenBank/DDBJ databases">
        <title>Updated version of Genome Assembly of Janthinobacterium lividum ERGS5:01.</title>
        <authorList>
            <person name="Kumar R."/>
            <person name="Acharya V."/>
            <person name="Singh D."/>
        </authorList>
    </citation>
    <scope>NUCLEOTIDE SEQUENCE [LARGE SCALE GENOMIC DNA]</scope>
    <source>
        <strain evidence="2 3">ERGS5:01</strain>
    </source>
</reference>
<dbReference type="PANTHER" id="PTHR35862:SF1">
    <property type="entry name" value="FELS-2 PROPHAGE PROTEIN"/>
    <property type="match status" value="1"/>
</dbReference>
<dbReference type="Pfam" id="PF26078">
    <property type="entry name" value="Baseplate_J_M"/>
    <property type="match status" value="1"/>
</dbReference>
<dbReference type="InterPro" id="IPR052726">
    <property type="entry name" value="Phage_Baseplate_Hub"/>
</dbReference>
<gene>
    <name evidence="2" type="ORF">BA896_001145</name>
</gene>
<proteinExistence type="predicted"/>
<dbReference type="PANTHER" id="PTHR35862">
    <property type="entry name" value="FELS-2 PROPHAGE PROTEIN"/>
    <property type="match status" value="1"/>
</dbReference>
<dbReference type="InterPro" id="IPR058531">
    <property type="entry name" value="Baseplate_J_M"/>
</dbReference>
<comment type="caution">
    <text evidence="2">The sequence shown here is derived from an EMBL/GenBank/DDBJ whole genome shotgun (WGS) entry which is preliminary data.</text>
</comment>
<organism evidence="2 3">
    <name type="scientific">Janthinobacterium lividum</name>
    <dbReference type="NCBI Taxonomy" id="29581"/>
    <lineage>
        <taxon>Bacteria</taxon>
        <taxon>Pseudomonadati</taxon>
        <taxon>Pseudomonadota</taxon>
        <taxon>Betaproteobacteria</taxon>
        <taxon>Burkholderiales</taxon>
        <taxon>Oxalobacteraceae</taxon>
        <taxon>Janthinobacterium</taxon>
    </lineage>
</organism>